<reference evidence="1 2" key="1">
    <citation type="journal article" date="2014" name="Mol. Plant">
        <title>Chromosome Scale Genome Assembly and Transcriptome Profiling of Nannochloropsis gaditana in Nitrogen Depletion.</title>
        <authorList>
            <person name="Corteggiani Carpinelli E."/>
            <person name="Telatin A."/>
            <person name="Vitulo N."/>
            <person name="Forcato C."/>
            <person name="D'Angelo M."/>
            <person name="Schiavon R."/>
            <person name="Vezzi A."/>
            <person name="Giacometti G.M."/>
            <person name="Morosinotto T."/>
            <person name="Valle G."/>
        </authorList>
    </citation>
    <scope>NUCLEOTIDE SEQUENCE [LARGE SCALE GENOMIC DNA]</scope>
    <source>
        <strain evidence="1 2">B-31</strain>
    </source>
</reference>
<organism evidence="1 2">
    <name type="scientific">Nannochloropsis gaditana</name>
    <dbReference type="NCBI Taxonomy" id="72520"/>
    <lineage>
        <taxon>Eukaryota</taxon>
        <taxon>Sar</taxon>
        <taxon>Stramenopiles</taxon>
        <taxon>Ochrophyta</taxon>
        <taxon>Eustigmatophyceae</taxon>
        <taxon>Eustigmatales</taxon>
        <taxon>Monodopsidaceae</taxon>
        <taxon>Nannochloropsis</taxon>
    </lineage>
</organism>
<evidence type="ECO:0000313" key="2">
    <source>
        <dbReference type="Proteomes" id="UP000019335"/>
    </source>
</evidence>
<dbReference type="OrthoDB" id="10346757at2759"/>
<dbReference type="Proteomes" id="UP000019335">
    <property type="component" value="Chromosome 1"/>
</dbReference>
<sequence length="135" mass="14945">MCKCKTIGCDTKRYRGGRGLAGGRRGEAMPRYLVSSAQKTSLDGSPFLGRQHIQVHCSVFLISGRQLGRRYVRTHGKASSNRIHVFCKNDWYEGTCALYVAVLCGGQDLHTCPRPALACTAGRDILNLKNEQRDT</sequence>
<dbReference type="EMBL" id="AZIL01000041">
    <property type="protein sequence ID" value="EWM30145.1"/>
    <property type="molecule type" value="Genomic_DNA"/>
</dbReference>
<gene>
    <name evidence="1" type="ORF">Naga_100115g8</name>
</gene>
<dbReference type="AlphaFoldDB" id="W7TSE2"/>
<keyword evidence="2" id="KW-1185">Reference proteome</keyword>
<accession>W7TSE2</accession>
<proteinExistence type="predicted"/>
<name>W7TSE2_9STRA</name>
<protein>
    <submittedName>
        <fullName evidence="1">Uncharacterized protein</fullName>
    </submittedName>
</protein>
<evidence type="ECO:0000313" key="1">
    <source>
        <dbReference type="EMBL" id="EWM30145.1"/>
    </source>
</evidence>
<comment type="caution">
    <text evidence="1">The sequence shown here is derived from an EMBL/GenBank/DDBJ whole genome shotgun (WGS) entry which is preliminary data.</text>
</comment>